<feature type="region of interest" description="Disordered" evidence="7">
    <location>
        <begin position="862"/>
        <end position="964"/>
    </location>
</feature>
<feature type="compositionally biased region" description="Low complexity" evidence="7">
    <location>
        <begin position="933"/>
        <end position="947"/>
    </location>
</feature>
<proteinExistence type="inferred from homology"/>
<dbReference type="CDD" id="cd00190">
    <property type="entry name" value="Tryp_SPc"/>
    <property type="match status" value="1"/>
</dbReference>
<gene>
    <name evidence="10" type="ORF">CLODIP_2_CD04281</name>
</gene>
<keyword evidence="11" id="KW-1185">Reference proteome</keyword>
<dbReference type="InterPro" id="IPR027685">
    <property type="entry name" value="Shroom_fam"/>
</dbReference>
<feature type="compositionally biased region" description="Polar residues" evidence="7">
    <location>
        <begin position="837"/>
        <end position="847"/>
    </location>
</feature>
<feature type="compositionally biased region" description="Polar residues" evidence="7">
    <location>
        <begin position="641"/>
        <end position="657"/>
    </location>
</feature>
<keyword evidence="6" id="KW-0378">Hydrolase</keyword>
<dbReference type="GO" id="GO:0016324">
    <property type="term" value="C:apical plasma membrane"/>
    <property type="evidence" value="ECO:0007669"/>
    <property type="project" value="TreeGrafter"/>
</dbReference>
<feature type="region of interest" description="Disordered" evidence="7">
    <location>
        <begin position="510"/>
        <end position="541"/>
    </location>
</feature>
<feature type="domain" description="Peptidase S1" evidence="8">
    <location>
        <begin position="1"/>
        <end position="236"/>
    </location>
</feature>
<feature type="compositionally biased region" description="Low complexity" evidence="7">
    <location>
        <begin position="1352"/>
        <end position="1367"/>
    </location>
</feature>
<dbReference type="OrthoDB" id="10063560at2759"/>
<protein>
    <recommendedName>
        <fullName evidence="12">Peptidase S1 domain-containing protein</fullName>
    </recommendedName>
</protein>
<feature type="region of interest" description="Disordered" evidence="7">
    <location>
        <begin position="641"/>
        <end position="735"/>
    </location>
</feature>
<feature type="compositionally biased region" description="Polar residues" evidence="7">
    <location>
        <begin position="664"/>
        <end position="674"/>
    </location>
</feature>
<evidence type="ECO:0000313" key="10">
    <source>
        <dbReference type="EMBL" id="CAB3367223.1"/>
    </source>
</evidence>
<accession>A0A8S1C8Y2</accession>
<dbReference type="GO" id="GO:0005912">
    <property type="term" value="C:adherens junction"/>
    <property type="evidence" value="ECO:0007669"/>
    <property type="project" value="TreeGrafter"/>
</dbReference>
<dbReference type="GO" id="GO:0030864">
    <property type="term" value="C:cortical actin cytoskeleton"/>
    <property type="evidence" value="ECO:0007669"/>
    <property type="project" value="TreeGrafter"/>
</dbReference>
<feature type="region of interest" description="Disordered" evidence="7">
    <location>
        <begin position="1002"/>
        <end position="1066"/>
    </location>
</feature>
<feature type="compositionally biased region" description="Low complexity" evidence="7">
    <location>
        <begin position="377"/>
        <end position="387"/>
    </location>
</feature>
<dbReference type="PROSITE" id="PS50240">
    <property type="entry name" value="TRYPSIN_DOM"/>
    <property type="match status" value="1"/>
</dbReference>
<evidence type="ECO:0000256" key="1">
    <source>
        <dbReference type="ARBA" id="ARBA00004245"/>
    </source>
</evidence>
<evidence type="ECO:0000256" key="4">
    <source>
        <dbReference type="ARBA" id="ARBA00023157"/>
    </source>
</evidence>
<feature type="region of interest" description="Disordered" evidence="7">
    <location>
        <begin position="594"/>
        <end position="619"/>
    </location>
</feature>
<feature type="region of interest" description="Disordered" evidence="7">
    <location>
        <begin position="1226"/>
        <end position="1321"/>
    </location>
</feature>
<dbReference type="InterPro" id="IPR033116">
    <property type="entry name" value="TRYPSIN_SER"/>
</dbReference>
<dbReference type="Gene3D" id="2.40.10.10">
    <property type="entry name" value="Trypsin-like serine proteases"/>
    <property type="match status" value="1"/>
</dbReference>
<dbReference type="InterPro" id="IPR014799">
    <property type="entry name" value="ASD2_dom"/>
</dbReference>
<dbReference type="GO" id="GO:0007015">
    <property type="term" value="P:actin filament organization"/>
    <property type="evidence" value="ECO:0007669"/>
    <property type="project" value="TreeGrafter"/>
</dbReference>
<feature type="compositionally biased region" description="Polar residues" evidence="7">
    <location>
        <begin position="1256"/>
        <end position="1283"/>
    </location>
</feature>
<dbReference type="EMBL" id="CADEPI010000029">
    <property type="protein sequence ID" value="CAB3367223.1"/>
    <property type="molecule type" value="Genomic_DNA"/>
</dbReference>
<keyword evidence="6" id="KW-0720">Serine protease</keyword>
<dbReference type="PANTHER" id="PTHR15012">
    <property type="entry name" value="APICAL PROTEIN/SHROOM-RELATED"/>
    <property type="match status" value="1"/>
</dbReference>
<comment type="caution">
    <text evidence="10">The sequence shown here is derived from an EMBL/GenBank/DDBJ whole genome shotgun (WGS) entry which is preliminary data.</text>
</comment>
<dbReference type="Pfam" id="PF00089">
    <property type="entry name" value="Trypsin"/>
    <property type="match status" value="1"/>
</dbReference>
<feature type="compositionally biased region" description="Polar residues" evidence="7">
    <location>
        <begin position="1386"/>
        <end position="1399"/>
    </location>
</feature>
<dbReference type="SMART" id="SM00020">
    <property type="entry name" value="Tryp_SPc"/>
    <property type="match status" value="1"/>
</dbReference>
<feature type="compositionally biased region" description="Pro residues" evidence="7">
    <location>
        <begin position="1239"/>
        <end position="1252"/>
    </location>
</feature>
<feature type="compositionally biased region" description="Polar residues" evidence="7">
    <location>
        <begin position="311"/>
        <end position="324"/>
    </location>
</feature>
<dbReference type="FunFam" id="2.40.10.10:FF:000068">
    <property type="entry name" value="transmembrane protease serine 2"/>
    <property type="match status" value="1"/>
</dbReference>
<feature type="compositionally biased region" description="Basic and acidic residues" evidence="7">
    <location>
        <begin position="893"/>
        <end position="908"/>
    </location>
</feature>
<feature type="region of interest" description="Disordered" evidence="7">
    <location>
        <begin position="825"/>
        <end position="847"/>
    </location>
</feature>
<dbReference type="GO" id="GO:0004252">
    <property type="term" value="F:serine-type endopeptidase activity"/>
    <property type="evidence" value="ECO:0007669"/>
    <property type="project" value="InterPro"/>
</dbReference>
<feature type="region of interest" description="Disordered" evidence="7">
    <location>
        <begin position="268"/>
        <end position="351"/>
    </location>
</feature>
<feature type="region of interest" description="Disordered" evidence="7">
    <location>
        <begin position="366"/>
        <end position="400"/>
    </location>
</feature>
<comment type="subcellular location">
    <subcellularLocation>
        <location evidence="1">Cytoplasm</location>
        <location evidence="1">Cytoskeleton</location>
    </subcellularLocation>
</comment>
<dbReference type="PANTHER" id="PTHR15012:SF32">
    <property type="entry name" value="PROTEIN SHROOM"/>
    <property type="match status" value="1"/>
</dbReference>
<evidence type="ECO:0000259" key="8">
    <source>
        <dbReference type="PROSITE" id="PS50240"/>
    </source>
</evidence>
<dbReference type="SUPFAM" id="SSF50494">
    <property type="entry name" value="Trypsin-like serine proteases"/>
    <property type="match status" value="1"/>
</dbReference>
<dbReference type="GO" id="GO:0051015">
    <property type="term" value="F:actin filament binding"/>
    <property type="evidence" value="ECO:0007669"/>
    <property type="project" value="InterPro"/>
</dbReference>
<dbReference type="PRINTS" id="PR00722">
    <property type="entry name" value="CHYMOTRYPSIN"/>
</dbReference>
<evidence type="ECO:0000256" key="2">
    <source>
        <dbReference type="ARBA" id="ARBA00006469"/>
    </source>
</evidence>
<feature type="region of interest" description="Disordered" evidence="7">
    <location>
        <begin position="418"/>
        <end position="476"/>
    </location>
</feature>
<evidence type="ECO:0000256" key="6">
    <source>
        <dbReference type="RuleBase" id="RU363034"/>
    </source>
</evidence>
<feature type="region of interest" description="Disordered" evidence="7">
    <location>
        <begin position="1349"/>
        <end position="1399"/>
    </location>
</feature>
<dbReference type="Pfam" id="PF08687">
    <property type="entry name" value="ASD2"/>
    <property type="match status" value="1"/>
</dbReference>
<evidence type="ECO:0000256" key="7">
    <source>
        <dbReference type="SAM" id="MobiDB-lite"/>
    </source>
</evidence>
<feature type="compositionally biased region" description="Basic and acidic residues" evidence="7">
    <location>
        <begin position="600"/>
        <end position="613"/>
    </location>
</feature>
<feature type="compositionally biased region" description="Pro residues" evidence="7">
    <location>
        <begin position="1019"/>
        <end position="1030"/>
    </location>
</feature>
<evidence type="ECO:0000256" key="3">
    <source>
        <dbReference type="ARBA" id="ARBA00022490"/>
    </source>
</evidence>
<evidence type="ECO:0008006" key="12">
    <source>
        <dbReference type="Google" id="ProtNLM"/>
    </source>
</evidence>
<evidence type="ECO:0000313" key="11">
    <source>
        <dbReference type="Proteomes" id="UP000494165"/>
    </source>
</evidence>
<feature type="region of interest" description="Disordered" evidence="7">
    <location>
        <begin position="220"/>
        <end position="256"/>
    </location>
</feature>
<keyword evidence="5" id="KW-0206">Cytoskeleton</keyword>
<feature type="compositionally biased region" description="Basic residues" evidence="7">
    <location>
        <begin position="336"/>
        <end position="346"/>
    </location>
</feature>
<keyword evidence="3" id="KW-0963">Cytoplasm</keyword>
<feature type="compositionally biased region" description="Polar residues" evidence="7">
    <location>
        <begin position="865"/>
        <end position="874"/>
    </location>
</feature>
<feature type="compositionally biased region" description="Polar residues" evidence="7">
    <location>
        <begin position="229"/>
        <end position="248"/>
    </location>
</feature>
<reference evidence="10 11" key="1">
    <citation type="submission" date="2020-04" db="EMBL/GenBank/DDBJ databases">
        <authorList>
            <person name="Alioto T."/>
            <person name="Alioto T."/>
            <person name="Gomez Garrido J."/>
        </authorList>
    </citation>
    <scope>NUCLEOTIDE SEQUENCE [LARGE SCALE GENOMIC DNA]</scope>
</reference>
<feature type="compositionally biased region" description="Polar residues" evidence="7">
    <location>
        <begin position="510"/>
        <end position="526"/>
    </location>
</feature>
<dbReference type="InterPro" id="IPR043504">
    <property type="entry name" value="Peptidase_S1_PA_chymotrypsin"/>
</dbReference>
<evidence type="ECO:0000259" key="9">
    <source>
        <dbReference type="PROSITE" id="PS51307"/>
    </source>
</evidence>
<organism evidence="10 11">
    <name type="scientific">Cloeon dipterum</name>
    <dbReference type="NCBI Taxonomy" id="197152"/>
    <lineage>
        <taxon>Eukaryota</taxon>
        <taxon>Metazoa</taxon>
        <taxon>Ecdysozoa</taxon>
        <taxon>Arthropoda</taxon>
        <taxon>Hexapoda</taxon>
        <taxon>Insecta</taxon>
        <taxon>Pterygota</taxon>
        <taxon>Palaeoptera</taxon>
        <taxon>Ephemeroptera</taxon>
        <taxon>Pisciforma</taxon>
        <taxon>Baetidae</taxon>
        <taxon>Cloeon</taxon>
    </lineage>
</organism>
<feature type="compositionally biased region" description="Low complexity" evidence="7">
    <location>
        <begin position="1002"/>
        <end position="1018"/>
    </location>
</feature>
<dbReference type="Proteomes" id="UP000494165">
    <property type="component" value="Unassembled WGS sequence"/>
</dbReference>
<dbReference type="GO" id="GO:0006508">
    <property type="term" value="P:proteolysis"/>
    <property type="evidence" value="ECO:0007669"/>
    <property type="project" value="UniProtKB-KW"/>
</dbReference>
<comment type="similarity">
    <text evidence="2">Belongs to the shroom family.</text>
</comment>
<keyword evidence="6" id="KW-0645">Protease</keyword>
<keyword evidence="4" id="KW-1015">Disulfide bond</keyword>
<feature type="domain" description="ASD2" evidence="9">
    <location>
        <begin position="1314"/>
        <end position="1607"/>
    </location>
</feature>
<dbReference type="PROSITE" id="PS51307">
    <property type="entry name" value="ASD2"/>
    <property type="match status" value="1"/>
</dbReference>
<dbReference type="PROSITE" id="PS00135">
    <property type="entry name" value="TRYPSIN_SER"/>
    <property type="match status" value="1"/>
</dbReference>
<feature type="compositionally biased region" description="Low complexity" evidence="7">
    <location>
        <begin position="299"/>
        <end position="310"/>
    </location>
</feature>
<dbReference type="InterPro" id="IPR009003">
    <property type="entry name" value="Peptidase_S1_PA"/>
</dbReference>
<dbReference type="GO" id="GO:0000902">
    <property type="term" value="P:cell morphogenesis"/>
    <property type="evidence" value="ECO:0007669"/>
    <property type="project" value="TreeGrafter"/>
</dbReference>
<dbReference type="GO" id="GO:0043296">
    <property type="term" value="C:apical junction complex"/>
    <property type="evidence" value="ECO:0007669"/>
    <property type="project" value="TreeGrafter"/>
</dbReference>
<sequence>MDDVSFCGGSLISRSHVLTAAHCAVGFNTFSLLFGAEVRTQYERGTASRTSNSKVVHKKFNMDSMRNDIAIIYLKRPVEITEFISLVKLATKAQSKRILKQGTSVTVAGWGKTSDNAEISPVLRMTDLKIQKNSKCIYSYGPASFTNAHVCAQGTAGTATCQGDSGGPMMVTDEQQSVMVQVGLVSYGSARGCTSRDPEKPVIGGIQLWREPCIRAARSRNRHSGCRSDWNSAAMSTKRQTNDGSSPTKGGGGFMFGKARSSVRILRRNSNQVTNGSDSTTSTPSSNPFGRWLRGLGGSNHNSNHNNNNSDANGVASTEESLNRANPAYHSEGKGLRKRSKNKDKRRYSFNEKVDKSAAVIKANGTKEAAKAEPLSPAAKEAAGPKAPQVPSLPMSRSTPNLQQPVSIFYINDAPAPAGITGAGGQHLQQPPPPSRSDSVGSLPASSSSGLSSWGSIQDASKAGWEQAPTPPVRDASSLKALRYGPGHEKFPSWPVPAAADQLPAVKQCCHNTGGSHRSKSWTEQTDYPKEPNGPYYSRPYLRRQASSGNTLKTVQERSEAALMFSEPPPPEQPHLRSLPTLDREGQAIGDLRYLAPSPPERDASVQKTEHHQMPLLTQADVEEYARTYDSALMRHQSTELFSNNGPVHQSQGSYAQSEGYHSYVSSTDSTNTPFLDRLRQDSQGGSGHHHHHHHQASVASSGVAWDDDEVASTMEPSADQWRGSLSDMSVTSSSMGLSSLNTRQLIAHSSKVQTPQRHMSESVLILSSQHNQPNLSKNNSSWLRANRSFNQSTGNIRNSALHNFSVAERVNELERHNFSCSTSALSAPKLQPRPKPTNQSSYSSSNLKAMQKEALLNYYERKQQQTNSSSSWKSEPYLAPPPAPPRSAAVEAYRRAEQPDFERHLSDPEPCYLAKPVSLSPHSDGSLRRQSHSSSSSISSGEPSHLSPHHVKSPLKKLPSPTDTSADLLGPLIMGAPIYLDDWVPERPPKKPHLRANIGRPLLAPQQPPQLKRCSSSPEPPPPPTPPPPSHEDEVFQCDEPLPPPPNDIDNVCTDVNNSKSSSIPSTVVSSSSASLLRCNVDAPCSIEGSYKRTPETPVKAAVVTTALTATTRASIASSVAIGVAPALASSAPRILRPLSNKQRDPLVLNNNNNITNLNNNNNNTNSVKNSLDGVAKQFSALSTNNILTKNKGLYEKRQDDQRLIIPPKKPTYVRSTLNSDCTPAAPVANRSLKPVVPSLPPPPTVPPPTEPCESLSNHLDASSQTDLSSRTEAAQEPSSNKEAPAAPASNPVPSRLASEVAQREEEECAQLTRDLASQLPPSDRLQEILAPQVEKIKPTEFVEGLFQIRPPSRASSKSSASSTKPLSPPPPSTPPKESSPNKSADTSASETLPANSAYFTTSEPKAMFLTRYSKDISTSNPPMTENLQRKKEELVARLSKKLEILKEEQTVMAMEIKINEMLGLGLQDRLKEASKHQEAAKLALHVDEVGKITSLLLGLSGRLARVENALVGLNAVPKSEEKDTLLAKREKLSSQLTEAKYLKECIDKRSTHLALMLAKILDGDASTDFEHFICMKASLQVGTRELDDRIGLGEEQLAALKETLAA</sequence>
<feature type="compositionally biased region" description="Low complexity" evidence="7">
    <location>
        <begin position="1285"/>
        <end position="1296"/>
    </location>
</feature>
<dbReference type="InterPro" id="IPR001314">
    <property type="entry name" value="Peptidase_S1A"/>
</dbReference>
<dbReference type="Gene3D" id="6.10.250.3120">
    <property type="match status" value="1"/>
</dbReference>
<dbReference type="PROSITE" id="PS00134">
    <property type="entry name" value="TRYPSIN_HIS"/>
    <property type="match status" value="1"/>
</dbReference>
<evidence type="ECO:0000256" key="5">
    <source>
        <dbReference type="ARBA" id="ARBA00023212"/>
    </source>
</evidence>
<feature type="compositionally biased region" description="Low complexity" evidence="7">
    <location>
        <begin position="724"/>
        <end position="735"/>
    </location>
</feature>
<feature type="compositionally biased region" description="Low complexity" evidence="7">
    <location>
        <begin position="437"/>
        <end position="456"/>
    </location>
</feature>
<dbReference type="InterPro" id="IPR001254">
    <property type="entry name" value="Trypsin_dom"/>
</dbReference>
<name>A0A8S1C8Y2_9INSE</name>
<dbReference type="InterPro" id="IPR018114">
    <property type="entry name" value="TRYPSIN_HIS"/>
</dbReference>
<feature type="compositionally biased region" description="Low complexity" evidence="7">
    <location>
        <begin position="274"/>
        <end position="288"/>
    </location>
</feature>